<keyword evidence="14 20" id="KW-0067">ATP-binding</keyword>
<dbReference type="GO" id="GO:0004674">
    <property type="term" value="F:protein serine/threonine kinase activity"/>
    <property type="evidence" value="ECO:0007669"/>
    <property type="project" value="UniProtKB-KW"/>
</dbReference>
<dbReference type="InterPro" id="IPR000719">
    <property type="entry name" value="Prot_kinase_dom"/>
</dbReference>
<keyword evidence="16 21" id="KW-0472">Membrane</keyword>
<dbReference type="Proteomes" id="UP001359559">
    <property type="component" value="Unassembled WGS sequence"/>
</dbReference>
<dbReference type="Pfam" id="PF00069">
    <property type="entry name" value="Pkinase"/>
    <property type="match status" value="1"/>
</dbReference>
<evidence type="ECO:0000256" key="19">
    <source>
        <dbReference type="ARBA" id="ARBA00048679"/>
    </source>
</evidence>
<evidence type="ECO:0000256" key="3">
    <source>
        <dbReference type="ARBA" id="ARBA00008536"/>
    </source>
</evidence>
<evidence type="ECO:0000313" key="24">
    <source>
        <dbReference type="Proteomes" id="UP001359559"/>
    </source>
</evidence>
<dbReference type="InterPro" id="IPR017441">
    <property type="entry name" value="Protein_kinase_ATP_BS"/>
</dbReference>
<dbReference type="InterPro" id="IPR001220">
    <property type="entry name" value="Legume_lectin_dom"/>
</dbReference>
<comment type="catalytic activity">
    <reaction evidence="18">
        <text>L-threonyl-[protein] + ATP = O-phospho-L-threonyl-[protein] + ADP + H(+)</text>
        <dbReference type="Rhea" id="RHEA:46608"/>
        <dbReference type="Rhea" id="RHEA-COMP:11060"/>
        <dbReference type="Rhea" id="RHEA-COMP:11605"/>
        <dbReference type="ChEBI" id="CHEBI:15378"/>
        <dbReference type="ChEBI" id="CHEBI:30013"/>
        <dbReference type="ChEBI" id="CHEBI:30616"/>
        <dbReference type="ChEBI" id="CHEBI:61977"/>
        <dbReference type="ChEBI" id="CHEBI:456216"/>
        <dbReference type="EC" id="2.7.11.1"/>
    </reaction>
</comment>
<dbReference type="PROSITE" id="PS50011">
    <property type="entry name" value="PROTEIN_KINASE_DOM"/>
    <property type="match status" value="1"/>
</dbReference>
<dbReference type="PANTHER" id="PTHR27007">
    <property type="match status" value="1"/>
</dbReference>
<dbReference type="InterPro" id="IPR011009">
    <property type="entry name" value="Kinase-like_dom_sf"/>
</dbReference>
<evidence type="ECO:0000256" key="8">
    <source>
        <dbReference type="ARBA" id="ARBA00022679"/>
    </source>
</evidence>
<dbReference type="GO" id="GO:0005524">
    <property type="term" value="F:ATP binding"/>
    <property type="evidence" value="ECO:0007669"/>
    <property type="project" value="UniProtKB-UniRule"/>
</dbReference>
<evidence type="ECO:0000256" key="17">
    <source>
        <dbReference type="ARBA" id="ARBA00023170"/>
    </source>
</evidence>
<evidence type="ECO:0000256" key="12">
    <source>
        <dbReference type="ARBA" id="ARBA00022741"/>
    </source>
</evidence>
<keyword evidence="17" id="KW-0675">Receptor</keyword>
<evidence type="ECO:0000256" key="15">
    <source>
        <dbReference type="ARBA" id="ARBA00022989"/>
    </source>
</evidence>
<accession>A0AAN9PDG4</accession>
<dbReference type="CDD" id="cd06899">
    <property type="entry name" value="lectin_legume_LecRK_Arcelin_ConA"/>
    <property type="match status" value="1"/>
</dbReference>
<evidence type="ECO:0000256" key="18">
    <source>
        <dbReference type="ARBA" id="ARBA00047899"/>
    </source>
</evidence>
<evidence type="ECO:0000256" key="21">
    <source>
        <dbReference type="SAM" id="Phobius"/>
    </source>
</evidence>
<evidence type="ECO:0000256" key="20">
    <source>
        <dbReference type="PROSITE-ProRule" id="PRU10141"/>
    </source>
</evidence>
<evidence type="ECO:0000256" key="2">
    <source>
        <dbReference type="ARBA" id="ARBA00007606"/>
    </source>
</evidence>
<dbReference type="FunFam" id="1.10.510.10:FF:000108">
    <property type="entry name" value="L-type lectin-domain containing receptor kinase S.4"/>
    <property type="match status" value="1"/>
</dbReference>
<keyword evidence="9 21" id="KW-0812">Transmembrane</keyword>
<comment type="catalytic activity">
    <reaction evidence="19">
        <text>L-seryl-[protein] + ATP = O-phospho-L-seryl-[protein] + ADP + H(+)</text>
        <dbReference type="Rhea" id="RHEA:17989"/>
        <dbReference type="Rhea" id="RHEA-COMP:9863"/>
        <dbReference type="Rhea" id="RHEA-COMP:11604"/>
        <dbReference type="ChEBI" id="CHEBI:15378"/>
        <dbReference type="ChEBI" id="CHEBI:29999"/>
        <dbReference type="ChEBI" id="CHEBI:30616"/>
        <dbReference type="ChEBI" id="CHEBI:83421"/>
        <dbReference type="ChEBI" id="CHEBI:456216"/>
        <dbReference type="EC" id="2.7.11.1"/>
    </reaction>
</comment>
<keyword evidence="11" id="KW-0430">Lectin</keyword>
<comment type="subcellular location">
    <subcellularLocation>
        <location evidence="1">Cell membrane</location>
        <topology evidence="1">Single-pass type I membrane protein</topology>
    </subcellularLocation>
</comment>
<keyword evidence="13" id="KW-0418">Kinase</keyword>
<keyword evidence="8" id="KW-0808">Transferase</keyword>
<keyword evidence="12 20" id="KW-0547">Nucleotide-binding</keyword>
<dbReference type="PROSITE" id="PS00107">
    <property type="entry name" value="PROTEIN_KINASE_ATP"/>
    <property type="match status" value="1"/>
</dbReference>
<dbReference type="GO" id="GO:0030246">
    <property type="term" value="F:carbohydrate binding"/>
    <property type="evidence" value="ECO:0007669"/>
    <property type="project" value="UniProtKB-KW"/>
</dbReference>
<dbReference type="Gene3D" id="2.60.120.200">
    <property type="match status" value="1"/>
</dbReference>
<evidence type="ECO:0000256" key="11">
    <source>
        <dbReference type="ARBA" id="ARBA00022734"/>
    </source>
</evidence>
<feature type="transmembrane region" description="Helical" evidence="21">
    <location>
        <begin position="339"/>
        <end position="361"/>
    </location>
</feature>
<name>A0AAN9PDG4_CLITE</name>
<comment type="similarity">
    <text evidence="2">Belongs to the leguminous lectin family.</text>
</comment>
<evidence type="ECO:0000256" key="14">
    <source>
        <dbReference type="ARBA" id="ARBA00022840"/>
    </source>
</evidence>
<evidence type="ECO:0000256" key="5">
    <source>
        <dbReference type="ARBA" id="ARBA00012513"/>
    </source>
</evidence>
<comment type="similarity">
    <text evidence="4">In the C-terminal section; belongs to the protein kinase superfamily. Ser/Thr protein kinase family.</text>
</comment>
<proteinExistence type="inferred from homology"/>
<dbReference type="EMBL" id="JAYKXN010000004">
    <property type="protein sequence ID" value="KAK7294738.1"/>
    <property type="molecule type" value="Genomic_DNA"/>
</dbReference>
<organism evidence="23 24">
    <name type="scientific">Clitoria ternatea</name>
    <name type="common">Butterfly pea</name>
    <dbReference type="NCBI Taxonomy" id="43366"/>
    <lineage>
        <taxon>Eukaryota</taxon>
        <taxon>Viridiplantae</taxon>
        <taxon>Streptophyta</taxon>
        <taxon>Embryophyta</taxon>
        <taxon>Tracheophyta</taxon>
        <taxon>Spermatophyta</taxon>
        <taxon>Magnoliopsida</taxon>
        <taxon>eudicotyledons</taxon>
        <taxon>Gunneridae</taxon>
        <taxon>Pentapetalae</taxon>
        <taxon>rosids</taxon>
        <taxon>fabids</taxon>
        <taxon>Fabales</taxon>
        <taxon>Fabaceae</taxon>
        <taxon>Papilionoideae</taxon>
        <taxon>50 kb inversion clade</taxon>
        <taxon>NPAAA clade</taxon>
        <taxon>indigoferoid/millettioid clade</taxon>
        <taxon>Phaseoleae</taxon>
        <taxon>Clitoria</taxon>
    </lineage>
</organism>
<dbReference type="InterPro" id="IPR008271">
    <property type="entry name" value="Ser/Thr_kinase_AS"/>
</dbReference>
<dbReference type="Gene3D" id="3.30.200.20">
    <property type="entry name" value="Phosphorylase Kinase, domain 1"/>
    <property type="match status" value="1"/>
</dbReference>
<dbReference type="AlphaFoldDB" id="A0AAN9PDG4"/>
<dbReference type="SMART" id="SM00220">
    <property type="entry name" value="S_TKc"/>
    <property type="match status" value="1"/>
</dbReference>
<dbReference type="CDD" id="cd14066">
    <property type="entry name" value="STKc_IRAK"/>
    <property type="match status" value="1"/>
</dbReference>
<evidence type="ECO:0000256" key="10">
    <source>
        <dbReference type="ARBA" id="ARBA00022729"/>
    </source>
</evidence>
<dbReference type="Gene3D" id="1.10.510.10">
    <property type="entry name" value="Transferase(Phosphotransferase) domain 1"/>
    <property type="match status" value="1"/>
</dbReference>
<evidence type="ECO:0000256" key="7">
    <source>
        <dbReference type="ARBA" id="ARBA00022527"/>
    </source>
</evidence>
<dbReference type="FunFam" id="3.30.200.20:FF:000178">
    <property type="entry name" value="serine/threonine-protein kinase PBS1-like"/>
    <property type="match status" value="1"/>
</dbReference>
<dbReference type="EC" id="2.7.11.1" evidence="5"/>
<dbReference type="SUPFAM" id="SSF56112">
    <property type="entry name" value="Protein kinase-like (PK-like)"/>
    <property type="match status" value="1"/>
</dbReference>
<evidence type="ECO:0000256" key="16">
    <source>
        <dbReference type="ARBA" id="ARBA00023136"/>
    </source>
</evidence>
<evidence type="ECO:0000313" key="23">
    <source>
        <dbReference type="EMBL" id="KAK7294738.1"/>
    </source>
</evidence>
<dbReference type="SUPFAM" id="SSF49899">
    <property type="entry name" value="Concanavalin A-like lectins/glucanases"/>
    <property type="match status" value="1"/>
</dbReference>
<dbReference type="Pfam" id="PF00139">
    <property type="entry name" value="Lectin_legB"/>
    <property type="match status" value="1"/>
</dbReference>
<comment type="caution">
    <text evidence="23">The sequence shown here is derived from an EMBL/GenBank/DDBJ whole genome shotgun (WGS) entry which is preliminary data.</text>
</comment>
<feature type="domain" description="Protein kinase" evidence="22">
    <location>
        <begin position="396"/>
        <end position="669"/>
    </location>
</feature>
<dbReference type="GO" id="GO:0005886">
    <property type="term" value="C:plasma membrane"/>
    <property type="evidence" value="ECO:0007669"/>
    <property type="project" value="UniProtKB-SubCell"/>
</dbReference>
<keyword evidence="7" id="KW-0723">Serine/threonine-protein kinase</keyword>
<evidence type="ECO:0000259" key="22">
    <source>
        <dbReference type="PROSITE" id="PS50011"/>
    </source>
</evidence>
<dbReference type="FunFam" id="2.60.120.200:FF:000112">
    <property type="entry name" value="L-type lectin-domain containing receptor kinase V.9"/>
    <property type="match status" value="1"/>
</dbReference>
<keyword evidence="15 21" id="KW-1133">Transmembrane helix</keyword>
<evidence type="ECO:0000256" key="6">
    <source>
        <dbReference type="ARBA" id="ARBA00022475"/>
    </source>
</evidence>
<comment type="similarity">
    <text evidence="3">In the N-terminal section; belongs to the leguminous lectin family.</text>
</comment>
<evidence type="ECO:0000256" key="1">
    <source>
        <dbReference type="ARBA" id="ARBA00004251"/>
    </source>
</evidence>
<keyword evidence="6" id="KW-1003">Cell membrane</keyword>
<evidence type="ECO:0000256" key="13">
    <source>
        <dbReference type="ARBA" id="ARBA00022777"/>
    </source>
</evidence>
<reference evidence="23 24" key="1">
    <citation type="submission" date="2024-01" db="EMBL/GenBank/DDBJ databases">
        <title>The genomes of 5 underutilized Papilionoideae crops provide insights into root nodulation and disease resistance.</title>
        <authorList>
            <person name="Yuan L."/>
        </authorList>
    </citation>
    <scope>NUCLEOTIDE SEQUENCE [LARGE SCALE GENOMIC DNA]</scope>
    <source>
        <strain evidence="23">LY-2023</strain>
        <tissue evidence="23">Leaf</tissue>
    </source>
</reference>
<dbReference type="InterPro" id="IPR050528">
    <property type="entry name" value="L-type_Lectin-RKs"/>
</dbReference>
<keyword evidence="10" id="KW-0732">Signal</keyword>
<feature type="binding site" evidence="20">
    <location>
        <position position="425"/>
    </location>
    <ligand>
        <name>ATP</name>
        <dbReference type="ChEBI" id="CHEBI:30616"/>
    </ligand>
</feature>
<dbReference type="InterPro" id="IPR013320">
    <property type="entry name" value="ConA-like_dom_sf"/>
</dbReference>
<sequence length="717" mass="79378">MQLAVSFHRVDKSTIPRLSSYQIVVALISCNIDLSLNLKSVMASETPLIFLLFLLLLHQVTSKPLVFEGFDENSELILEGASIIKTSRLLKLTNRSTNVVGHAFCATPFQMLNETNSSLNNNRSAYSFNTSFVFSIVSPVSGSGGFGLAFTIAPSTQFPGAEAQHYLGLVSSTNDGDPSNHIFAVEFDTVNGYKGDSDTEGNHVGVNVNGMDSRITEPAAYIEEGTDNVKEDFRMAKVNAVQAWIEYDGVKKTLNVTVAPLPLISQKPSKPLISNYPINLSTVMKETMYVGFSASTGQETSSHYLLGWSFAVNEAAPLLNISKLPKPPEKEKVPYSFPWVKLAIGILSALTLTLLCLLFFLPCYKRFMDFEALEDWELDCPHRFGYKDLHIATKGFKESQLIGVGGFGAVYKGVIPTTGSEVAVKRIVRSPYHGMREFAAEIESLGRLRHKNLVNLQGWCKKKNDLLLVYDFIPNGSLDYALYSSPYSNDNNFVLNWDQRFNILKGISGGLLYLHEEWEQVVIHRDVKSSNILIDGNLNARLGDFGLARLYDHGQVSHTTNVVGTIGYIAPELTRTGKASTRTDVYAYGIVLLEVATGKRPVDSEQFFLVEWVIENIHLGQILEVVDPKLNSVYEEEEVELVLKLGLLCTQDTADYRPTMRQVTRYLNFDDPLPDIADCWGHSLSQGSRMSFGFLEGASIVPASSISISTMSIDAGR</sequence>
<keyword evidence="24" id="KW-1185">Reference proteome</keyword>
<dbReference type="PROSITE" id="PS00108">
    <property type="entry name" value="PROTEIN_KINASE_ST"/>
    <property type="match status" value="1"/>
</dbReference>
<protein>
    <recommendedName>
        <fullName evidence="5">non-specific serine/threonine protein kinase</fullName>
        <ecNumber evidence="5">2.7.11.1</ecNumber>
    </recommendedName>
</protein>
<evidence type="ECO:0000256" key="4">
    <source>
        <dbReference type="ARBA" id="ARBA00010217"/>
    </source>
</evidence>
<evidence type="ECO:0000256" key="9">
    <source>
        <dbReference type="ARBA" id="ARBA00022692"/>
    </source>
</evidence>
<gene>
    <name evidence="23" type="ORF">RJT34_17633</name>
</gene>